<evidence type="ECO:0000259" key="3">
    <source>
        <dbReference type="Pfam" id="PF07859"/>
    </source>
</evidence>
<comment type="caution">
    <text evidence="4">The sequence shown here is derived from an EMBL/GenBank/DDBJ whole genome shotgun (WGS) entry which is preliminary data.</text>
</comment>
<sequence>MDASETQIAFQFGSYFRAYKDGRVERFFGTDRVAASTNTHTTVSTKDVLIDPETGVSARIFIPNSIKPNQKLPLLVYFHGGGFLISSPFCAVYHNFVSSLVAQANVVAVSIDYRLAPEHHVPIAYEDSWAALKWVASHNVEGPEDWLKSYADFGRVFVAGDSAGANIAHNLALQAGLGEDLCGVKLSGICLIHPYFGRKEGVDVDEYWVYVCPTTNGHGDTRINPSVDSWVWGRGLCYYEALKESGWDGEVEIVETEGEQHVFHLFNPDCDKAVALMKRLCSFLNQD</sequence>
<dbReference type="InterPro" id="IPR033140">
    <property type="entry name" value="Lipase_GDXG_put_SER_AS"/>
</dbReference>
<keyword evidence="5" id="KW-1185">Reference proteome</keyword>
<dbReference type="InParanoid" id="A0A7J7DXW2"/>
<name>A0A7J7DXW2_TRIWF</name>
<dbReference type="SUPFAM" id="SSF53474">
    <property type="entry name" value="alpha/beta-Hydrolases"/>
    <property type="match status" value="1"/>
</dbReference>
<dbReference type="AlphaFoldDB" id="A0A7J7DXW2"/>
<organism evidence="4 5">
    <name type="scientific">Tripterygium wilfordii</name>
    <name type="common">Thunder God vine</name>
    <dbReference type="NCBI Taxonomy" id="458696"/>
    <lineage>
        <taxon>Eukaryota</taxon>
        <taxon>Viridiplantae</taxon>
        <taxon>Streptophyta</taxon>
        <taxon>Embryophyta</taxon>
        <taxon>Tracheophyta</taxon>
        <taxon>Spermatophyta</taxon>
        <taxon>Magnoliopsida</taxon>
        <taxon>eudicotyledons</taxon>
        <taxon>Gunneridae</taxon>
        <taxon>Pentapetalae</taxon>
        <taxon>rosids</taxon>
        <taxon>fabids</taxon>
        <taxon>Celastrales</taxon>
        <taxon>Celastraceae</taxon>
        <taxon>Tripterygium</taxon>
    </lineage>
</organism>
<feature type="domain" description="Alpha/beta hydrolase fold-3" evidence="3">
    <location>
        <begin position="75"/>
        <end position="197"/>
    </location>
</feature>
<protein>
    <submittedName>
        <fullName evidence="4">Exostosin family protein</fullName>
    </submittedName>
</protein>
<evidence type="ECO:0000313" key="4">
    <source>
        <dbReference type="EMBL" id="KAF5751215.1"/>
    </source>
</evidence>
<dbReference type="GO" id="GO:0016787">
    <property type="term" value="F:hydrolase activity"/>
    <property type="evidence" value="ECO:0007669"/>
    <property type="project" value="InterPro"/>
</dbReference>
<accession>A0A7J7DXW2</accession>
<reference evidence="4 5" key="1">
    <citation type="journal article" date="2020" name="Nat. Commun.">
        <title>Genome of Tripterygium wilfordii and identification of cytochrome P450 involved in triptolide biosynthesis.</title>
        <authorList>
            <person name="Tu L."/>
            <person name="Su P."/>
            <person name="Zhang Z."/>
            <person name="Gao L."/>
            <person name="Wang J."/>
            <person name="Hu T."/>
            <person name="Zhou J."/>
            <person name="Zhang Y."/>
            <person name="Zhao Y."/>
            <person name="Liu Y."/>
            <person name="Song Y."/>
            <person name="Tong Y."/>
            <person name="Lu Y."/>
            <person name="Yang J."/>
            <person name="Xu C."/>
            <person name="Jia M."/>
            <person name="Peters R.J."/>
            <person name="Huang L."/>
            <person name="Gao W."/>
        </authorList>
    </citation>
    <scope>NUCLEOTIDE SEQUENCE [LARGE SCALE GENOMIC DNA]</scope>
    <source>
        <strain evidence="5">cv. XIE 37</strain>
        <tissue evidence="4">Leaf</tissue>
    </source>
</reference>
<dbReference type="PANTHER" id="PTHR23024">
    <property type="entry name" value="ARYLACETAMIDE DEACETYLASE"/>
    <property type="match status" value="1"/>
</dbReference>
<dbReference type="Pfam" id="PF07859">
    <property type="entry name" value="Abhydrolase_3"/>
    <property type="match status" value="1"/>
</dbReference>
<dbReference type="InterPro" id="IPR050466">
    <property type="entry name" value="Carboxylest/Gibb_receptor"/>
</dbReference>
<dbReference type="Gene3D" id="3.40.50.1820">
    <property type="entry name" value="alpha/beta hydrolase"/>
    <property type="match status" value="1"/>
</dbReference>
<evidence type="ECO:0000313" key="5">
    <source>
        <dbReference type="Proteomes" id="UP000593562"/>
    </source>
</evidence>
<proteinExistence type="inferred from homology"/>
<dbReference type="PROSITE" id="PS01174">
    <property type="entry name" value="LIPASE_GDXG_SER"/>
    <property type="match status" value="1"/>
</dbReference>
<comment type="similarity">
    <text evidence="1">Belongs to the 'GDXG' lipolytic enzyme family.</text>
</comment>
<evidence type="ECO:0000256" key="2">
    <source>
        <dbReference type="PROSITE-ProRule" id="PRU10038"/>
    </source>
</evidence>
<dbReference type="InterPro" id="IPR013094">
    <property type="entry name" value="AB_hydrolase_3"/>
</dbReference>
<feature type="active site" evidence="2">
    <location>
        <position position="162"/>
    </location>
</feature>
<dbReference type="InterPro" id="IPR029058">
    <property type="entry name" value="AB_hydrolase_fold"/>
</dbReference>
<dbReference type="Proteomes" id="UP000593562">
    <property type="component" value="Unassembled WGS sequence"/>
</dbReference>
<gene>
    <name evidence="4" type="ORF">HS088_TW02G00225</name>
</gene>
<evidence type="ECO:0000256" key="1">
    <source>
        <dbReference type="ARBA" id="ARBA00010515"/>
    </source>
</evidence>
<dbReference type="PANTHER" id="PTHR23024:SF257">
    <property type="entry name" value="ALPHA_BETA HYDROLASE FOLD-3 DOMAIN-CONTAINING PROTEIN"/>
    <property type="match status" value="1"/>
</dbReference>
<dbReference type="EMBL" id="JAAARO010000002">
    <property type="protein sequence ID" value="KAF5751215.1"/>
    <property type="molecule type" value="Genomic_DNA"/>
</dbReference>